<dbReference type="AlphaFoldDB" id="A0A5E4YV84"/>
<name>A0A5E4YV84_9BURK</name>
<proteinExistence type="predicted"/>
<feature type="transmembrane region" description="Helical" evidence="5">
    <location>
        <begin position="108"/>
        <end position="126"/>
    </location>
</feature>
<evidence type="ECO:0000256" key="1">
    <source>
        <dbReference type="ARBA" id="ARBA00004141"/>
    </source>
</evidence>
<protein>
    <submittedName>
        <fullName evidence="7">Multidrug DMT transporter permease</fullName>
    </submittedName>
</protein>
<dbReference type="GO" id="GO:0016020">
    <property type="term" value="C:membrane"/>
    <property type="evidence" value="ECO:0007669"/>
    <property type="project" value="UniProtKB-SubCell"/>
</dbReference>
<dbReference type="RefSeq" id="WP_150699441.1">
    <property type="nucleotide sequence ID" value="NZ_CABPRZ010000027.1"/>
</dbReference>
<dbReference type="OrthoDB" id="8584557at2"/>
<dbReference type="Pfam" id="PF00892">
    <property type="entry name" value="EamA"/>
    <property type="match status" value="2"/>
</dbReference>
<organism evidence="7 8">
    <name type="scientific">Pandoraea terrae</name>
    <dbReference type="NCBI Taxonomy" id="1537710"/>
    <lineage>
        <taxon>Bacteria</taxon>
        <taxon>Pseudomonadati</taxon>
        <taxon>Pseudomonadota</taxon>
        <taxon>Betaproteobacteria</taxon>
        <taxon>Burkholderiales</taxon>
        <taxon>Burkholderiaceae</taxon>
        <taxon>Pandoraea</taxon>
    </lineage>
</organism>
<keyword evidence="8" id="KW-1185">Reference proteome</keyword>
<evidence type="ECO:0000256" key="2">
    <source>
        <dbReference type="ARBA" id="ARBA00022692"/>
    </source>
</evidence>
<accession>A0A5E4YV84</accession>
<keyword evidence="4 5" id="KW-0472">Membrane</keyword>
<evidence type="ECO:0000256" key="4">
    <source>
        <dbReference type="ARBA" id="ARBA00023136"/>
    </source>
</evidence>
<sequence length="314" mass="33508">MNFVTAKRPESTTVRHGVALMTAAALLTPIPDALAKILGENYGVPVAVIALARFIFQMFSVLPLLLAFGGWTVLRVQNLGLHLLRGVLLAAASIFFFAALKAMPLADAIAIFFIQPMTVTILAVVFLQEAPDLRRIAAVLAGFGGALMVIRPNFVMLGPVATLPLICAILFAIYLVLGRHLSKVDSTLAMHFYTGLGGTVSLGAILAIGSLANIMDFHLIKPVDSSVWTLLVVMSLFASLIHLMYIQAYRLAPAGLLAPFSYIEIVSAIGLGLLLFAEFPDPLKGLGMAIIIGSGLSLRWTDRSITQQNSAPIA</sequence>
<feature type="transmembrane region" description="Helical" evidence="5">
    <location>
        <begin position="156"/>
        <end position="177"/>
    </location>
</feature>
<feature type="domain" description="EamA" evidence="6">
    <location>
        <begin position="165"/>
        <end position="294"/>
    </location>
</feature>
<feature type="transmembrane region" description="Helical" evidence="5">
    <location>
        <begin position="227"/>
        <end position="245"/>
    </location>
</feature>
<reference evidence="7 8" key="1">
    <citation type="submission" date="2019-08" db="EMBL/GenBank/DDBJ databases">
        <authorList>
            <person name="Peeters C."/>
        </authorList>
    </citation>
    <scope>NUCLEOTIDE SEQUENCE [LARGE SCALE GENOMIC DNA]</scope>
    <source>
        <strain evidence="7 8">LMG 30175</strain>
    </source>
</reference>
<dbReference type="PANTHER" id="PTHR22911">
    <property type="entry name" value="ACYL-MALONYL CONDENSING ENZYME-RELATED"/>
    <property type="match status" value="1"/>
</dbReference>
<keyword evidence="3 5" id="KW-1133">Transmembrane helix</keyword>
<dbReference type="EMBL" id="CABPRZ010000027">
    <property type="protein sequence ID" value="VVE52235.1"/>
    <property type="molecule type" value="Genomic_DNA"/>
</dbReference>
<dbReference type="Proteomes" id="UP000414233">
    <property type="component" value="Unassembled WGS sequence"/>
</dbReference>
<evidence type="ECO:0000313" key="8">
    <source>
        <dbReference type="Proteomes" id="UP000414233"/>
    </source>
</evidence>
<evidence type="ECO:0000256" key="5">
    <source>
        <dbReference type="SAM" id="Phobius"/>
    </source>
</evidence>
<feature type="transmembrane region" description="Helical" evidence="5">
    <location>
        <begin position="83"/>
        <end position="102"/>
    </location>
</feature>
<dbReference type="InterPro" id="IPR037185">
    <property type="entry name" value="EmrE-like"/>
</dbReference>
<feature type="transmembrane region" description="Helical" evidence="5">
    <location>
        <begin position="257"/>
        <end position="277"/>
    </location>
</feature>
<dbReference type="InterPro" id="IPR000620">
    <property type="entry name" value="EamA_dom"/>
</dbReference>
<keyword evidence="2 5" id="KW-0812">Transmembrane</keyword>
<feature type="transmembrane region" description="Helical" evidence="5">
    <location>
        <begin position="45"/>
        <end position="71"/>
    </location>
</feature>
<feature type="domain" description="EamA" evidence="6">
    <location>
        <begin position="17"/>
        <end position="150"/>
    </location>
</feature>
<dbReference type="SUPFAM" id="SSF103481">
    <property type="entry name" value="Multidrug resistance efflux transporter EmrE"/>
    <property type="match status" value="2"/>
</dbReference>
<evidence type="ECO:0000259" key="6">
    <source>
        <dbReference type="Pfam" id="PF00892"/>
    </source>
</evidence>
<comment type="subcellular location">
    <subcellularLocation>
        <location evidence="1">Membrane</location>
        <topology evidence="1">Multi-pass membrane protein</topology>
    </subcellularLocation>
</comment>
<evidence type="ECO:0000313" key="7">
    <source>
        <dbReference type="EMBL" id="VVE52235.1"/>
    </source>
</evidence>
<feature type="transmembrane region" description="Helical" evidence="5">
    <location>
        <begin position="189"/>
        <end position="215"/>
    </location>
</feature>
<feature type="transmembrane region" description="Helical" evidence="5">
    <location>
        <begin position="133"/>
        <end position="150"/>
    </location>
</feature>
<dbReference type="PANTHER" id="PTHR22911:SF6">
    <property type="entry name" value="SOLUTE CARRIER FAMILY 35 MEMBER G1"/>
    <property type="match status" value="1"/>
</dbReference>
<gene>
    <name evidence="7" type="ORF">PTE30175_04668</name>
</gene>
<evidence type="ECO:0000256" key="3">
    <source>
        <dbReference type="ARBA" id="ARBA00022989"/>
    </source>
</evidence>